<name>A0A4U7JGR7_9FIRM</name>
<dbReference type="Proteomes" id="UP000306409">
    <property type="component" value="Chromosome"/>
</dbReference>
<sequence>MGLSIRTTPAEIEIKTIPARFDAHTTYAKLELKQKPPLIHIKTEQAMVLIDQYPCFAEEGLKNNADFMKEQAQKGHKSIISYTGKVARNGDEMAKIGHKANIMINIAKNEAITKHEFGLGYVPKSRPRISSTGGTLELKAEFINNVGEINGVSGRYIPGKIRHDYSPPKVDIRVVSYGSIDIKYSPNDVDTYI</sequence>
<keyword evidence="2" id="KW-1185">Reference proteome</keyword>
<reference evidence="1 2" key="1">
    <citation type="submission" date="2020-09" db="EMBL/GenBank/DDBJ databases">
        <title>Characterization and genome sequencing of Ruminiclostridium sp. nov. MA18.</title>
        <authorList>
            <person name="Rettenmaier R."/>
            <person name="Kowollik M.-L."/>
            <person name="Liebl W."/>
            <person name="Zverlov V."/>
        </authorList>
    </citation>
    <scope>NUCLEOTIDE SEQUENCE [LARGE SCALE GENOMIC DNA]</scope>
    <source>
        <strain evidence="1 2">MA18</strain>
    </source>
</reference>
<proteinExistence type="predicted"/>
<dbReference type="RefSeq" id="WP_137697174.1">
    <property type="nucleotide sequence ID" value="NZ_CP061336.1"/>
</dbReference>
<dbReference type="EMBL" id="CP061336">
    <property type="protein sequence ID" value="QNU67108.1"/>
    <property type="molecule type" value="Genomic_DNA"/>
</dbReference>
<gene>
    <name evidence="1" type="ORF">EHE19_000690</name>
</gene>
<evidence type="ECO:0000313" key="2">
    <source>
        <dbReference type="Proteomes" id="UP000306409"/>
    </source>
</evidence>
<dbReference type="AlphaFoldDB" id="A0A4U7JGR7"/>
<dbReference type="InterPro" id="IPR045527">
    <property type="entry name" value="DUF6470"/>
</dbReference>
<organism evidence="1 2">
    <name type="scientific">Ruminiclostridium herbifermentans</name>
    <dbReference type="NCBI Taxonomy" id="2488810"/>
    <lineage>
        <taxon>Bacteria</taxon>
        <taxon>Bacillati</taxon>
        <taxon>Bacillota</taxon>
        <taxon>Clostridia</taxon>
        <taxon>Eubacteriales</taxon>
        <taxon>Oscillospiraceae</taxon>
        <taxon>Ruminiclostridium</taxon>
    </lineage>
</organism>
<protein>
    <submittedName>
        <fullName evidence="1">Uncharacterized protein</fullName>
    </submittedName>
</protein>
<dbReference type="KEGG" id="rher:EHE19_000690"/>
<accession>A0A4U7JGR7</accession>
<dbReference type="OrthoDB" id="2112831at2"/>
<dbReference type="Pfam" id="PF20074">
    <property type="entry name" value="DUF6470"/>
    <property type="match status" value="1"/>
</dbReference>
<evidence type="ECO:0000313" key="1">
    <source>
        <dbReference type="EMBL" id="QNU67108.1"/>
    </source>
</evidence>